<feature type="region of interest" description="Disordered" evidence="1">
    <location>
        <begin position="21"/>
        <end position="89"/>
    </location>
</feature>
<reference evidence="3" key="1">
    <citation type="journal article" date="2019" name="Int. J. Syst. Evol. Microbiol.">
        <title>The Global Catalogue of Microorganisms (GCM) 10K type strain sequencing project: providing services to taxonomists for standard genome sequencing and annotation.</title>
        <authorList>
            <consortium name="The Broad Institute Genomics Platform"/>
            <consortium name="The Broad Institute Genome Sequencing Center for Infectious Disease"/>
            <person name="Wu L."/>
            <person name="Ma J."/>
        </authorList>
    </citation>
    <scope>NUCLEOTIDE SEQUENCE [LARGE SCALE GENOMIC DNA]</scope>
    <source>
        <strain evidence="3">KCTC 12848</strain>
    </source>
</reference>
<evidence type="ECO:0000313" key="2">
    <source>
        <dbReference type="EMBL" id="MFD2310154.1"/>
    </source>
</evidence>
<name>A0ABW5EFI0_9GAMM</name>
<organism evidence="2 3">
    <name type="scientific">Microbulbifer halophilus</name>
    <dbReference type="NCBI Taxonomy" id="453963"/>
    <lineage>
        <taxon>Bacteria</taxon>
        <taxon>Pseudomonadati</taxon>
        <taxon>Pseudomonadota</taxon>
        <taxon>Gammaproteobacteria</taxon>
        <taxon>Cellvibrionales</taxon>
        <taxon>Microbulbiferaceae</taxon>
        <taxon>Microbulbifer</taxon>
    </lineage>
</organism>
<proteinExistence type="predicted"/>
<gene>
    <name evidence="2" type="ORF">ACFSKX_06955</name>
</gene>
<evidence type="ECO:0000313" key="3">
    <source>
        <dbReference type="Proteomes" id="UP001597425"/>
    </source>
</evidence>
<dbReference type="RefSeq" id="WP_265721429.1">
    <property type="nucleotide sequence ID" value="NZ_JAPIVK010000011.1"/>
</dbReference>
<evidence type="ECO:0000256" key="1">
    <source>
        <dbReference type="SAM" id="MobiDB-lite"/>
    </source>
</evidence>
<dbReference type="EMBL" id="JBHUJD010000007">
    <property type="protein sequence ID" value="MFD2310154.1"/>
    <property type="molecule type" value="Genomic_DNA"/>
</dbReference>
<feature type="compositionally biased region" description="Polar residues" evidence="1">
    <location>
        <begin position="38"/>
        <end position="48"/>
    </location>
</feature>
<dbReference type="Proteomes" id="UP001597425">
    <property type="component" value="Unassembled WGS sequence"/>
</dbReference>
<protein>
    <submittedName>
        <fullName evidence="2">Uncharacterized protein</fullName>
    </submittedName>
</protein>
<accession>A0ABW5EFI0</accession>
<sequence>MKKNAIPVCLAIAVIGGIWSSLELDPSADTPTPKPRDTSASTRATDGSTPEDPGKDRKAASDTETRAVPGRVLERTRAMNARRPDRNFTAEEVERAMERRDMWSSTEEVATDRIPLEEEDLHDGRQLIQFSPLKLESLQAGDRVAIDITEANTSYEVTIDRIEKHDYDSVSWYGHIDGNDGQRYQVSFTRGESLTVGGIDTPDGNFQLQAHGDAGWIASSGSLFETSGETDAVYPPGTAPGSGQ</sequence>
<keyword evidence="3" id="KW-1185">Reference proteome</keyword>
<comment type="caution">
    <text evidence="2">The sequence shown here is derived from an EMBL/GenBank/DDBJ whole genome shotgun (WGS) entry which is preliminary data.</text>
</comment>
<feature type="compositionally biased region" description="Basic and acidic residues" evidence="1">
    <location>
        <begin position="72"/>
        <end position="89"/>
    </location>
</feature>
<feature type="compositionally biased region" description="Basic and acidic residues" evidence="1">
    <location>
        <begin position="52"/>
        <end position="65"/>
    </location>
</feature>